<dbReference type="PROSITE" id="PS50181">
    <property type="entry name" value="FBOX"/>
    <property type="match status" value="1"/>
</dbReference>
<protein>
    <recommendedName>
        <fullName evidence="6">F-box domain-containing protein</fullName>
    </recommendedName>
</protein>
<feature type="region of interest" description="Disordered" evidence="1">
    <location>
        <begin position="547"/>
        <end position="600"/>
    </location>
</feature>
<dbReference type="InterPro" id="IPR036047">
    <property type="entry name" value="F-box-like_dom_sf"/>
</dbReference>
<evidence type="ECO:0000313" key="4">
    <source>
        <dbReference type="EMBL" id="KZM23393.1"/>
    </source>
</evidence>
<dbReference type="PROSITE" id="PS51834">
    <property type="entry name" value="DENN_FLCN_SMCR8"/>
    <property type="match status" value="1"/>
</dbReference>
<evidence type="ECO:0008006" key="6">
    <source>
        <dbReference type="Google" id="ProtNLM"/>
    </source>
</evidence>
<dbReference type="AlphaFoldDB" id="A0A163DWP4"/>
<evidence type="ECO:0000259" key="3">
    <source>
        <dbReference type="PROSITE" id="PS51834"/>
    </source>
</evidence>
<name>A0A163DWP4_DIDRA</name>
<evidence type="ECO:0000313" key="5">
    <source>
        <dbReference type="Proteomes" id="UP000076837"/>
    </source>
</evidence>
<dbReference type="PANTHER" id="PTHR31441">
    <property type="entry name" value="FOLLICULIN FAMILY MEMBER"/>
    <property type="match status" value="1"/>
</dbReference>
<evidence type="ECO:0000259" key="2">
    <source>
        <dbReference type="PROSITE" id="PS50181"/>
    </source>
</evidence>
<dbReference type="InterPro" id="IPR021713">
    <property type="entry name" value="Folliculin"/>
</dbReference>
<dbReference type="PANTHER" id="PTHR31441:SF2">
    <property type="entry name" value="FOLLICULIN"/>
    <property type="match status" value="1"/>
</dbReference>
<dbReference type="SUPFAM" id="SSF81383">
    <property type="entry name" value="F-box domain"/>
    <property type="match status" value="1"/>
</dbReference>
<dbReference type="Pfam" id="PF11704">
    <property type="entry name" value="Folliculin"/>
    <property type="match status" value="1"/>
</dbReference>
<dbReference type="STRING" id="5454.A0A163DWP4"/>
<dbReference type="InterPro" id="IPR037520">
    <property type="entry name" value="Folliculin/SMCR8_longin"/>
</dbReference>
<feature type="region of interest" description="Disordered" evidence="1">
    <location>
        <begin position="1"/>
        <end position="23"/>
    </location>
</feature>
<dbReference type="EMBL" id="JYNV01000197">
    <property type="protein sequence ID" value="KZM23393.1"/>
    <property type="molecule type" value="Genomic_DNA"/>
</dbReference>
<dbReference type="Pfam" id="PF00646">
    <property type="entry name" value="F-box"/>
    <property type="match status" value="1"/>
</dbReference>
<dbReference type="GO" id="GO:0005096">
    <property type="term" value="F:GTPase activator activity"/>
    <property type="evidence" value="ECO:0007669"/>
    <property type="project" value="InterPro"/>
</dbReference>
<dbReference type="SMART" id="SM00256">
    <property type="entry name" value="FBOX"/>
    <property type="match status" value="1"/>
</dbReference>
<feature type="domain" description="F-box" evidence="2">
    <location>
        <begin position="75"/>
        <end position="126"/>
    </location>
</feature>
<feature type="domain" description="UDENN FLCN/SMCR8-type" evidence="3">
    <location>
        <begin position="594"/>
        <end position="843"/>
    </location>
</feature>
<feature type="region of interest" description="Disordered" evidence="1">
    <location>
        <begin position="736"/>
        <end position="785"/>
    </location>
</feature>
<organism evidence="4 5">
    <name type="scientific">Didymella rabiei</name>
    <name type="common">Chickpea ascochyta blight fungus</name>
    <name type="synonym">Mycosphaerella rabiei</name>
    <dbReference type="NCBI Taxonomy" id="5454"/>
    <lineage>
        <taxon>Eukaryota</taxon>
        <taxon>Fungi</taxon>
        <taxon>Dikarya</taxon>
        <taxon>Ascomycota</taxon>
        <taxon>Pezizomycotina</taxon>
        <taxon>Dothideomycetes</taxon>
        <taxon>Pleosporomycetidae</taxon>
        <taxon>Pleosporales</taxon>
        <taxon>Pleosporineae</taxon>
        <taxon>Didymellaceae</taxon>
        <taxon>Ascochyta</taxon>
    </lineage>
</organism>
<proteinExistence type="predicted"/>
<dbReference type="GO" id="GO:0005829">
    <property type="term" value="C:cytosol"/>
    <property type="evidence" value="ECO:0007669"/>
    <property type="project" value="TreeGrafter"/>
</dbReference>
<reference evidence="4 5" key="1">
    <citation type="journal article" date="2016" name="Sci. Rep.">
        <title>Draft genome sequencing and secretome analysis of fungal phytopathogen Ascochyta rabiei provides insight into the necrotrophic effector repertoire.</title>
        <authorList>
            <person name="Verma S."/>
            <person name="Gazara R.K."/>
            <person name="Nizam S."/>
            <person name="Parween S."/>
            <person name="Chattopadhyay D."/>
            <person name="Verma P.K."/>
        </authorList>
    </citation>
    <scope>NUCLEOTIDE SEQUENCE [LARGE SCALE GENOMIC DNA]</scope>
    <source>
        <strain evidence="4 5">ArDII</strain>
    </source>
</reference>
<feature type="compositionally biased region" description="Polar residues" evidence="1">
    <location>
        <begin position="773"/>
        <end position="785"/>
    </location>
</feature>
<comment type="caution">
    <text evidence="4">The sequence shown here is derived from an EMBL/GenBank/DDBJ whole genome shotgun (WGS) entry which is preliminary data.</text>
</comment>
<keyword evidence="5" id="KW-1185">Reference proteome</keyword>
<feature type="compositionally biased region" description="Low complexity" evidence="1">
    <location>
        <begin position="508"/>
        <end position="524"/>
    </location>
</feature>
<dbReference type="InterPro" id="IPR037521">
    <property type="entry name" value="FLCN/SMCR8_DENN"/>
</dbReference>
<dbReference type="GO" id="GO:1904263">
    <property type="term" value="P:positive regulation of TORC1 signaling"/>
    <property type="evidence" value="ECO:0007669"/>
    <property type="project" value="TreeGrafter"/>
</dbReference>
<sequence length="843" mass="94000">MRKMALPMEKSRSGFGGPDRDRSGYRSAAAVVEKGIKRKRPSYRKAAVRFIASLRGVRTEVWDKQLSSSLSSPFFEALLGLPNELHILILSQLCISDLLALRRTCRILNVLVASSAPSLSRHWVKHRMGSLHLRLYPTTSPSEADFPYLLAMRRRHIASIRLSRQLANFLLGDVQEQVDPRQQQLWTSVYEKLMPLVFGVGYFLEEHRRAVLDRDLGQIRPRSHIGYDICTTGCIISQDLNTMKKMDAPLRLQYFYMYCFVLQVLRRKLRSACRSRTVGSFLRGWSNHAACSEDIAFFLILGGIGQVAKLLACPTYSDRRRYLHAYITHLSPHASKCWRCHWKDVGVVSPALLDDIPCTSIGITQLDQIWEPGIAEMMKPGSRAFTAQEKARYEELQTSKKYINEIMGYDILRVSTPECVDMDDEISLAHFCEVHGPTSIICTQASTAPCASCNPCVTPPTDEPHSAYANYGLYDQPSSLKLGRLPKLSPFETPPTSPRSPSHNPYFPSFSSSDSSFGGRRPSSTFDSDSDSCENCQMIVPKKFCDKLPTGAPGSPSKDGRGRNGSPVLRSSQNYPVRGPYLADDASSTHSSELSDTEQSKFFESNASSYPNSIPPSPLVTSRNMHTHTLTYISTNQPQSPTTYSSLKRTCMRTLSTEVLPRGNSSGAIMFGDPVAGYTIAYIFRIQDSRARGSIKHYALIAMVGRDCRKATKAMVKVTEVFQGIANRIAALAEKVERETRPSSAIPDTPPLGTSASSMPPMFTSPRKERHLSSTASSPTTRSITPVSSFLSAKRIDPDGFPRVSRDATRPKSLAEIVGQENFFVELHRDFCQLLHFLIKHFA</sequence>
<accession>A0A163DWP4</accession>
<feature type="region of interest" description="Disordered" evidence="1">
    <location>
        <begin position="484"/>
        <end position="532"/>
    </location>
</feature>
<dbReference type="InterPro" id="IPR001810">
    <property type="entry name" value="F-box_dom"/>
</dbReference>
<evidence type="ECO:0000256" key="1">
    <source>
        <dbReference type="SAM" id="MobiDB-lite"/>
    </source>
</evidence>
<dbReference type="Proteomes" id="UP000076837">
    <property type="component" value="Unassembled WGS sequence"/>
</dbReference>
<gene>
    <name evidence="4" type="ORF">ST47_g5485</name>
</gene>